<protein>
    <submittedName>
        <fullName evidence="1">Uncharacterized protein</fullName>
    </submittedName>
</protein>
<reference evidence="1 2" key="1">
    <citation type="submission" date="2019-08" db="EMBL/GenBank/DDBJ databases">
        <title>Complete genome sequence of Terriglobus albidus strain ORNL.</title>
        <authorList>
            <person name="Podar M."/>
        </authorList>
    </citation>
    <scope>NUCLEOTIDE SEQUENCE [LARGE SCALE GENOMIC DNA]</scope>
    <source>
        <strain evidence="1 2">ORNL</strain>
    </source>
</reference>
<dbReference type="AlphaFoldDB" id="A0A5B9EE79"/>
<keyword evidence="2" id="KW-1185">Reference proteome</keyword>
<dbReference type="EMBL" id="CP042806">
    <property type="protein sequence ID" value="QEE28356.1"/>
    <property type="molecule type" value="Genomic_DNA"/>
</dbReference>
<proteinExistence type="predicted"/>
<organism evidence="1 2">
    <name type="scientific">Terriglobus albidus</name>
    <dbReference type="NCBI Taxonomy" id="1592106"/>
    <lineage>
        <taxon>Bacteria</taxon>
        <taxon>Pseudomonadati</taxon>
        <taxon>Acidobacteriota</taxon>
        <taxon>Terriglobia</taxon>
        <taxon>Terriglobales</taxon>
        <taxon>Acidobacteriaceae</taxon>
        <taxon>Terriglobus</taxon>
    </lineage>
</organism>
<sequence>MSPQTPSVLEIDRKLRDDFRRRVKDFGVSTDTIDPLLAVLFRTVAQQVDQIYGDTDQLRGALLHELMDGLNVQQYLARPAQAAVRFVSHQPEPRILRNGTELNAVAASGERLTFGLDATVEISQARIAFALSYQDQSLRLLTGVEMSEAVQAMRPSMEPTPIGLGPYPALFLAIENLSPSLLNRHGIFFDLGPGSYPVQHALCNESWWIFDENGDLSSGGLLRPKRTNGGVYQLAFQLHQGEEVSHLDAALPSIPDGFYSGRQFVFPPMYAGDRFLCRCPRLLEPALSRLLNRDASRLLDEPRLWIKISMPKGTPTLHHAVNGILLHSMTASNVYARNQTVDFDKDGTSIPVTRQSDTPEYLVAPLSIMSVENEPYESVLYPRTKSHAGRFALHNGKLTLYPGTNPDGSSHDRANVRLWLTNGELGNQVGPGDITGFAHAAAMTGIRLAPFTAAAGGANVESLASAERRFADALLTRGRIVTRTDLETSALALDRRIVAASISSGLERREGGLRRVERLLLTLDTQAFDKPEIELPMLRSQVETSLRSRLVQGLELEVQFVWKN</sequence>
<accession>A0A5B9EE79</accession>
<dbReference type="RefSeq" id="WP_147647546.1">
    <property type="nucleotide sequence ID" value="NZ_CP042806.1"/>
</dbReference>
<evidence type="ECO:0000313" key="1">
    <source>
        <dbReference type="EMBL" id="QEE28356.1"/>
    </source>
</evidence>
<dbReference type="Proteomes" id="UP000321820">
    <property type="component" value="Chromosome"/>
</dbReference>
<dbReference type="OrthoDB" id="100520at2"/>
<evidence type="ECO:0000313" key="2">
    <source>
        <dbReference type="Proteomes" id="UP000321820"/>
    </source>
</evidence>
<name>A0A5B9EE79_9BACT</name>
<dbReference type="KEGG" id="talb:FTW19_10305"/>
<gene>
    <name evidence="1" type="ORF">FTW19_10305</name>
</gene>